<feature type="compositionally biased region" description="Low complexity" evidence="1">
    <location>
        <begin position="16"/>
        <end position="27"/>
    </location>
</feature>
<accession>A0A1R3IKX7</accession>
<dbReference type="Proteomes" id="UP000187203">
    <property type="component" value="Unassembled WGS sequence"/>
</dbReference>
<reference evidence="3" key="1">
    <citation type="submission" date="2013-09" db="EMBL/GenBank/DDBJ databases">
        <title>Corchorus olitorius genome sequencing.</title>
        <authorList>
            <person name="Alam M."/>
            <person name="Haque M.S."/>
            <person name="Islam M.S."/>
            <person name="Emdad E.M."/>
            <person name="Islam M.M."/>
            <person name="Ahmed B."/>
            <person name="Halim A."/>
            <person name="Hossen Q.M.M."/>
            <person name="Hossain M.Z."/>
            <person name="Ahmed R."/>
            <person name="Khan M.M."/>
            <person name="Islam R."/>
            <person name="Rashid M.M."/>
            <person name="Khan S.A."/>
            <person name="Rahman M.S."/>
            <person name="Alam M."/>
            <person name="Yahiya A.S."/>
            <person name="Khan M.S."/>
            <person name="Azam M.S."/>
            <person name="Haque T."/>
            <person name="Lashkar M.Z.H."/>
            <person name="Akhand A.I."/>
            <person name="Morshed G."/>
            <person name="Roy S."/>
            <person name="Uddin K.S."/>
            <person name="Rabeya T."/>
            <person name="Hossain A.S."/>
            <person name="Chowdhury A."/>
            <person name="Snigdha A.R."/>
            <person name="Mortoza M.S."/>
            <person name="Matin S.A."/>
            <person name="Hoque S.M.E."/>
            <person name="Islam M.K."/>
            <person name="Roy D.K."/>
            <person name="Haider R."/>
            <person name="Moosa M.M."/>
            <person name="Elias S.M."/>
            <person name="Hasan A.M."/>
            <person name="Jahan S."/>
            <person name="Shafiuddin M."/>
            <person name="Mahmood N."/>
            <person name="Shommy N.S."/>
        </authorList>
    </citation>
    <scope>NUCLEOTIDE SEQUENCE [LARGE SCALE GENOMIC DNA]</scope>
    <source>
        <strain evidence="3">cv. O-4</strain>
    </source>
</reference>
<feature type="region of interest" description="Disordered" evidence="1">
    <location>
        <begin position="1"/>
        <end position="62"/>
    </location>
</feature>
<gene>
    <name evidence="2" type="ORF">COLO4_22625</name>
</gene>
<feature type="compositionally biased region" description="Basic and acidic residues" evidence="1">
    <location>
        <begin position="1"/>
        <end position="15"/>
    </location>
</feature>
<evidence type="ECO:0000313" key="3">
    <source>
        <dbReference type="Proteomes" id="UP000187203"/>
    </source>
</evidence>
<evidence type="ECO:0000313" key="2">
    <source>
        <dbReference type="EMBL" id="OMO83234.1"/>
    </source>
</evidence>
<dbReference type="EMBL" id="AWUE01018011">
    <property type="protein sequence ID" value="OMO83234.1"/>
    <property type="molecule type" value="Genomic_DNA"/>
</dbReference>
<dbReference type="AlphaFoldDB" id="A0A1R3IKX7"/>
<protein>
    <submittedName>
        <fullName evidence="2">Uncharacterized protein</fullName>
    </submittedName>
</protein>
<proteinExistence type="predicted"/>
<keyword evidence="3" id="KW-1185">Reference proteome</keyword>
<evidence type="ECO:0000256" key="1">
    <source>
        <dbReference type="SAM" id="MobiDB-lite"/>
    </source>
</evidence>
<comment type="caution">
    <text evidence="2">The sequence shown here is derived from an EMBL/GenBank/DDBJ whole genome shotgun (WGS) entry which is preliminary data.</text>
</comment>
<name>A0A1R3IKX7_9ROSI</name>
<organism evidence="2 3">
    <name type="scientific">Corchorus olitorius</name>
    <dbReference type="NCBI Taxonomy" id="93759"/>
    <lineage>
        <taxon>Eukaryota</taxon>
        <taxon>Viridiplantae</taxon>
        <taxon>Streptophyta</taxon>
        <taxon>Embryophyta</taxon>
        <taxon>Tracheophyta</taxon>
        <taxon>Spermatophyta</taxon>
        <taxon>Magnoliopsida</taxon>
        <taxon>eudicotyledons</taxon>
        <taxon>Gunneridae</taxon>
        <taxon>Pentapetalae</taxon>
        <taxon>rosids</taxon>
        <taxon>malvids</taxon>
        <taxon>Malvales</taxon>
        <taxon>Malvaceae</taxon>
        <taxon>Grewioideae</taxon>
        <taxon>Apeibeae</taxon>
        <taxon>Corchorus</taxon>
    </lineage>
</organism>
<sequence length="191" mass="20883">MAPQDNKFDGQDKVEQQPPQSSNTSQSLTAFDVANLPPDGRGNSSTMASRPYTPNHAQLTWKPKVNDHVPKRMVQKRTIPIGGAKPKKNRSNDLTKLPLKLSEPDNLVIASPLQTIKPTSEVLATHEAKRIWLLGTELTPDSSVVPAACNVEKRPEFVEDPTTIPIDMNSAPSDENEPNSSIVEAVRMASL</sequence>